<dbReference type="AlphaFoldDB" id="A0A806FST5"/>
<dbReference type="SMART" id="SM00986">
    <property type="entry name" value="UDG"/>
    <property type="match status" value="1"/>
</dbReference>
<dbReference type="EMBL" id="CP002915">
    <property type="protein sequence ID" value="AEK30241.1"/>
    <property type="molecule type" value="Genomic_DNA"/>
</dbReference>
<sequence length="198" mass="22852">MYMDTIESITKQIMDDPRDAEFTKRGEKPVFSAPSTALITIVGQSPSLDAQTRGLCWNDRSGDTLRKWLDVDKETFYDSGKFALVPMDFYYLGDVPGDKGMEEPREWVAPTYHPEIMKLLPDVKLTILAGSNAVKYYLNQWSKARLEDTVKHFQEYLPKYFPIVHPSGRTDIWRTEHPWFDETVVPALREHVHAILGK</sequence>
<organism evidence="2 3">
    <name type="scientific">Bifidobacterium animalis subsp. lactis CNCM I-2494</name>
    <dbReference type="NCBI Taxonomy" id="1042403"/>
    <lineage>
        <taxon>Bacteria</taxon>
        <taxon>Bacillati</taxon>
        <taxon>Actinomycetota</taxon>
        <taxon>Actinomycetes</taxon>
        <taxon>Bifidobacteriales</taxon>
        <taxon>Bifidobacteriaceae</taxon>
        <taxon>Bifidobacterium</taxon>
    </lineage>
</organism>
<reference evidence="2 3" key="1">
    <citation type="journal article" date="2011" name="J. Bacteriol.">
        <title>Genome Sequence of the Probiotic Strain Bifidobacterium animalis subsp. lactis CNCM I-2494.</title>
        <authorList>
            <person name="Chervaux C."/>
            <person name="Grimaldi C."/>
            <person name="Bolotin A."/>
            <person name="Quinquis B."/>
            <person name="Legrain-Raspaud S."/>
            <person name="van Hylckama Vlieg J.E."/>
            <person name="Denariaz G."/>
            <person name="Smokvina T."/>
        </authorList>
    </citation>
    <scope>NUCLEOTIDE SEQUENCE [LARGE SCALE GENOMIC DNA]</scope>
    <source>
        <strain evidence="2 3">CNCM I-2494</strain>
    </source>
</reference>
<dbReference type="SMART" id="SM00987">
    <property type="entry name" value="UreE_C"/>
    <property type="match status" value="1"/>
</dbReference>
<dbReference type="InterPro" id="IPR005122">
    <property type="entry name" value="Uracil-DNA_glycosylase-like"/>
</dbReference>
<dbReference type="PANTHER" id="PTHR42160">
    <property type="entry name" value="URACIL-DNA GLYCOSYLASE SUPERFAMILY PROTEIN"/>
    <property type="match status" value="1"/>
</dbReference>
<dbReference type="CDD" id="cd10033">
    <property type="entry name" value="UDG_like"/>
    <property type="match status" value="1"/>
</dbReference>
<proteinExistence type="predicted"/>
<dbReference type="PANTHER" id="PTHR42160:SF1">
    <property type="entry name" value="URACIL-DNA GLYCOSYLASE SUPERFAMILY PROTEIN"/>
    <property type="match status" value="1"/>
</dbReference>
<feature type="domain" description="Uracil-DNA glycosylase-like" evidence="1">
    <location>
        <begin position="30"/>
        <end position="189"/>
    </location>
</feature>
<gene>
    <name evidence="2" type="ORF">BALAC2494_00345</name>
</gene>
<dbReference type="Proteomes" id="UP000008394">
    <property type="component" value="Chromosome"/>
</dbReference>
<protein>
    <submittedName>
        <fullName evidence="2">Uracil DNA glycosylase superfamily protein</fullName>
    </submittedName>
</protein>
<name>A0A806FST5_BIFAN</name>
<dbReference type="InterPro" id="IPR047124">
    <property type="entry name" value="HI_0220.2"/>
</dbReference>
<evidence type="ECO:0000259" key="1">
    <source>
        <dbReference type="SMART" id="SM00986"/>
    </source>
</evidence>
<evidence type="ECO:0000313" key="2">
    <source>
        <dbReference type="EMBL" id="AEK30241.1"/>
    </source>
</evidence>
<dbReference type="Gene3D" id="3.40.470.10">
    <property type="entry name" value="Uracil-DNA glycosylase-like domain"/>
    <property type="match status" value="1"/>
</dbReference>
<dbReference type="InterPro" id="IPR036895">
    <property type="entry name" value="Uracil-DNA_glycosylase-like_sf"/>
</dbReference>
<dbReference type="KEGG" id="bnm:BALAC2494_00345"/>
<dbReference type="SUPFAM" id="SSF52141">
    <property type="entry name" value="Uracil-DNA glycosylase-like"/>
    <property type="match status" value="1"/>
</dbReference>
<dbReference type="Pfam" id="PF03167">
    <property type="entry name" value="UDG"/>
    <property type="match status" value="1"/>
</dbReference>
<evidence type="ECO:0000313" key="3">
    <source>
        <dbReference type="Proteomes" id="UP000008394"/>
    </source>
</evidence>
<accession>A0A806FST5</accession>